<sequence length="144" mass="16421">MVALIDLWRAKETCKEIKNIKKPNSEIWTMRHGFFANMGGYLTVSKGQDLFPLTGDTLLILVENGLIDIPDTPENEIQDKGKYGNFVQSFALLQLLWRSIRLHVASVPVMLSHLFPSHKAFYVSRFSRLGCHGELDDRFDNLPS</sequence>
<evidence type="ECO:0000313" key="1">
    <source>
        <dbReference type="EMBL" id="KAJ5082623.1"/>
    </source>
</evidence>
<dbReference type="RefSeq" id="XP_056469145.1">
    <property type="nucleotide sequence ID" value="XM_056624157.1"/>
</dbReference>
<reference evidence="1" key="1">
    <citation type="submission" date="2022-11" db="EMBL/GenBank/DDBJ databases">
        <authorList>
            <person name="Petersen C."/>
        </authorList>
    </citation>
    <scope>NUCLEOTIDE SEQUENCE</scope>
    <source>
        <strain evidence="1">IBT 30761</strain>
    </source>
</reference>
<dbReference type="GeneID" id="81363136"/>
<accession>A0A9W9EIU3</accession>
<dbReference type="EMBL" id="JAPQKI010000011">
    <property type="protein sequence ID" value="KAJ5082623.1"/>
    <property type="molecule type" value="Genomic_DNA"/>
</dbReference>
<comment type="caution">
    <text evidence="1">The sequence shown here is derived from an EMBL/GenBank/DDBJ whole genome shotgun (WGS) entry which is preliminary data.</text>
</comment>
<keyword evidence="2" id="KW-1185">Reference proteome</keyword>
<name>A0A9W9EIU3_9EURO</name>
<protein>
    <submittedName>
        <fullName evidence="1">Uncharacterized protein</fullName>
    </submittedName>
</protein>
<dbReference type="Proteomes" id="UP001149074">
    <property type="component" value="Unassembled WGS sequence"/>
</dbReference>
<proteinExistence type="predicted"/>
<reference evidence="1" key="2">
    <citation type="journal article" date="2023" name="IMA Fungus">
        <title>Comparative genomic study of the Penicillium genus elucidates a diverse pangenome and 15 lateral gene transfer events.</title>
        <authorList>
            <person name="Petersen C."/>
            <person name="Sorensen T."/>
            <person name="Nielsen M.R."/>
            <person name="Sondergaard T.E."/>
            <person name="Sorensen J.L."/>
            <person name="Fitzpatrick D.A."/>
            <person name="Frisvad J.C."/>
            <person name="Nielsen K.L."/>
        </authorList>
    </citation>
    <scope>NUCLEOTIDE SEQUENCE</scope>
    <source>
        <strain evidence="1">IBT 30761</strain>
    </source>
</reference>
<evidence type="ECO:0000313" key="2">
    <source>
        <dbReference type="Proteomes" id="UP001149074"/>
    </source>
</evidence>
<dbReference type="AlphaFoldDB" id="A0A9W9EIU3"/>
<dbReference type="PANTHER" id="PTHR35043:SF7">
    <property type="entry name" value="TRANSCRIPTION FACTOR DOMAIN-CONTAINING PROTEIN"/>
    <property type="match status" value="1"/>
</dbReference>
<dbReference type="OrthoDB" id="4338398at2759"/>
<dbReference type="PANTHER" id="PTHR35043">
    <property type="entry name" value="TRANSCRIPTION FACTOR DOMAIN-CONTAINING PROTEIN"/>
    <property type="match status" value="1"/>
</dbReference>
<organism evidence="1 2">
    <name type="scientific">Penicillium argentinense</name>
    <dbReference type="NCBI Taxonomy" id="1131581"/>
    <lineage>
        <taxon>Eukaryota</taxon>
        <taxon>Fungi</taxon>
        <taxon>Dikarya</taxon>
        <taxon>Ascomycota</taxon>
        <taxon>Pezizomycotina</taxon>
        <taxon>Eurotiomycetes</taxon>
        <taxon>Eurotiomycetidae</taxon>
        <taxon>Eurotiales</taxon>
        <taxon>Aspergillaceae</taxon>
        <taxon>Penicillium</taxon>
    </lineage>
</organism>
<gene>
    <name evidence="1" type="ORF">N7532_011666</name>
</gene>